<accession>A0ABP8DSQ5</accession>
<evidence type="ECO:0000313" key="2">
    <source>
        <dbReference type="EMBL" id="GAA4263055.1"/>
    </source>
</evidence>
<feature type="compositionally biased region" description="Basic and acidic residues" evidence="1">
    <location>
        <begin position="69"/>
        <end position="118"/>
    </location>
</feature>
<sequence>MCGGIGGHSSAIAAHDPAIAAPPPSPTTSARGVATDRLSGRRQRAREAPAERDAEHDRPADLVAAPVRQEPRRLGRERPDQRIRHEPREPGGAGDRDRPERPDDPGLGHERKGAEEHTNAPPPRRHRDDRDRQQHVHGPPQHGGHGRDRGAGPPGEPPTLRARTDVIELGEQGLAPLTARGRQQPYRRGNQEAGHAPNSI</sequence>
<feature type="compositionally biased region" description="Basic and acidic residues" evidence="1">
    <location>
        <begin position="45"/>
        <end position="60"/>
    </location>
</feature>
<name>A0ABP8DSQ5_9ACTN</name>
<reference evidence="3" key="1">
    <citation type="journal article" date="2019" name="Int. J. Syst. Evol. Microbiol.">
        <title>The Global Catalogue of Microorganisms (GCM) 10K type strain sequencing project: providing services to taxonomists for standard genome sequencing and annotation.</title>
        <authorList>
            <consortium name="The Broad Institute Genomics Platform"/>
            <consortium name="The Broad Institute Genome Sequencing Center for Infectious Disease"/>
            <person name="Wu L."/>
            <person name="Ma J."/>
        </authorList>
    </citation>
    <scope>NUCLEOTIDE SEQUENCE [LARGE SCALE GENOMIC DNA]</scope>
    <source>
        <strain evidence="3">JCM 17441</strain>
    </source>
</reference>
<proteinExistence type="predicted"/>
<keyword evidence="3" id="KW-1185">Reference proteome</keyword>
<organism evidence="2 3">
    <name type="scientific">Dactylosporangium darangshiense</name>
    <dbReference type="NCBI Taxonomy" id="579108"/>
    <lineage>
        <taxon>Bacteria</taxon>
        <taxon>Bacillati</taxon>
        <taxon>Actinomycetota</taxon>
        <taxon>Actinomycetes</taxon>
        <taxon>Micromonosporales</taxon>
        <taxon>Micromonosporaceae</taxon>
        <taxon>Dactylosporangium</taxon>
    </lineage>
</organism>
<protein>
    <submittedName>
        <fullName evidence="2">Uncharacterized protein</fullName>
    </submittedName>
</protein>
<comment type="caution">
    <text evidence="2">The sequence shown here is derived from an EMBL/GenBank/DDBJ whole genome shotgun (WGS) entry which is preliminary data.</text>
</comment>
<evidence type="ECO:0000256" key="1">
    <source>
        <dbReference type="SAM" id="MobiDB-lite"/>
    </source>
</evidence>
<feature type="compositionally biased region" description="Low complexity" evidence="1">
    <location>
        <begin position="8"/>
        <end position="19"/>
    </location>
</feature>
<dbReference type="EMBL" id="BAABAT010000060">
    <property type="protein sequence ID" value="GAA4263055.1"/>
    <property type="molecule type" value="Genomic_DNA"/>
</dbReference>
<gene>
    <name evidence="2" type="ORF">GCM10022255_104130</name>
</gene>
<dbReference type="Proteomes" id="UP001500620">
    <property type="component" value="Unassembled WGS sequence"/>
</dbReference>
<evidence type="ECO:0000313" key="3">
    <source>
        <dbReference type="Proteomes" id="UP001500620"/>
    </source>
</evidence>
<feature type="region of interest" description="Disordered" evidence="1">
    <location>
        <begin position="1"/>
        <end position="200"/>
    </location>
</feature>